<dbReference type="Proteomes" id="UP000053927">
    <property type="component" value="Unassembled WGS sequence"/>
</dbReference>
<proteinExistence type="predicted"/>
<dbReference type="GeneID" id="18795859"/>
<reference evidence="4" key="1">
    <citation type="journal article" date="2012" name="Science">
        <title>The Paleozoic origin of enzymatic lignin decomposition reconstructed from 31 fungal genomes.</title>
        <authorList>
            <person name="Floudas D."/>
            <person name="Binder M."/>
            <person name="Riley R."/>
            <person name="Barry K."/>
            <person name="Blanchette R.A."/>
            <person name="Henrissat B."/>
            <person name="Martinez A.T."/>
            <person name="Otillar R."/>
            <person name="Spatafora J.W."/>
            <person name="Yadav J.S."/>
            <person name="Aerts A."/>
            <person name="Benoit I."/>
            <person name="Boyd A."/>
            <person name="Carlson A."/>
            <person name="Copeland A."/>
            <person name="Coutinho P.M."/>
            <person name="de Vries R.P."/>
            <person name="Ferreira P."/>
            <person name="Findley K."/>
            <person name="Foster B."/>
            <person name="Gaskell J."/>
            <person name="Glotzer D."/>
            <person name="Gorecki P."/>
            <person name="Heitman J."/>
            <person name="Hesse C."/>
            <person name="Hori C."/>
            <person name="Igarashi K."/>
            <person name="Jurgens J.A."/>
            <person name="Kallen N."/>
            <person name="Kersten P."/>
            <person name="Kohler A."/>
            <person name="Kuees U."/>
            <person name="Kumar T.K.A."/>
            <person name="Kuo A."/>
            <person name="LaButti K."/>
            <person name="Larrondo L.F."/>
            <person name="Lindquist E."/>
            <person name="Ling A."/>
            <person name="Lombard V."/>
            <person name="Lucas S."/>
            <person name="Lundell T."/>
            <person name="Martin R."/>
            <person name="McLaughlin D.J."/>
            <person name="Morgenstern I."/>
            <person name="Morin E."/>
            <person name="Murat C."/>
            <person name="Nagy L.G."/>
            <person name="Nolan M."/>
            <person name="Ohm R.A."/>
            <person name="Patyshakuliyeva A."/>
            <person name="Rokas A."/>
            <person name="Ruiz-Duenas F.J."/>
            <person name="Sabat G."/>
            <person name="Salamov A."/>
            <person name="Samejima M."/>
            <person name="Schmutz J."/>
            <person name="Slot J.C."/>
            <person name="St John F."/>
            <person name="Stenlid J."/>
            <person name="Sun H."/>
            <person name="Sun S."/>
            <person name="Syed K."/>
            <person name="Tsang A."/>
            <person name="Wiebenga A."/>
            <person name="Young D."/>
            <person name="Pisabarro A."/>
            <person name="Eastwood D.C."/>
            <person name="Martin F."/>
            <person name="Cullen D."/>
            <person name="Grigoriev I.V."/>
            <person name="Hibbett D.S."/>
        </authorList>
    </citation>
    <scope>NUCLEOTIDE SEQUENCE [LARGE SCALE GENOMIC DNA]</scope>
    <source>
        <strain evidence="4">FP-91666</strain>
    </source>
</reference>
<feature type="transmembrane region" description="Helical" evidence="2">
    <location>
        <begin position="140"/>
        <end position="162"/>
    </location>
</feature>
<feature type="compositionally biased region" description="Basic and acidic residues" evidence="1">
    <location>
        <begin position="291"/>
        <end position="300"/>
    </location>
</feature>
<protein>
    <submittedName>
        <fullName evidence="3">Uncharacterized protein</fullName>
    </submittedName>
</protein>
<feature type="transmembrane region" description="Helical" evidence="2">
    <location>
        <begin position="55"/>
        <end position="78"/>
    </location>
</feature>
<dbReference type="OrthoDB" id="3259206at2759"/>
<feature type="transmembrane region" description="Helical" evidence="2">
    <location>
        <begin position="182"/>
        <end position="200"/>
    </location>
</feature>
<feature type="transmembrane region" description="Helical" evidence="2">
    <location>
        <begin position="24"/>
        <end position="43"/>
    </location>
</feature>
<dbReference type="RefSeq" id="XP_007310990.1">
    <property type="nucleotide sequence ID" value="XM_007310928.1"/>
</dbReference>
<evidence type="ECO:0000256" key="1">
    <source>
        <dbReference type="SAM" id="MobiDB-lite"/>
    </source>
</evidence>
<dbReference type="KEGG" id="shs:STEHIDRAFT_116194"/>
<sequence length="321" mass="36365">MPYMATGFYYARERLYVANDRNNVLRLHVLFILNDTIVVWRAWVVSGRRAKSWILVASGVTFAIEMALFIYTATLPYYGPVVIENGIPISEFALLTQVAIFISLFTNAWTTVIIGQKAWEHRALLRSAGLTRLHRTTTMWILIVLVESSMIYCLAWLVYLAAYVGHLTSYRQTLGVHTFFTVYDDFMVHLAVCLLFPYTFHRHLPDHYRHLGIPQKTFGEVISANNANNELSAIIFEPASKLIQSDSSDSDTSNGTKEETPNPPHSYESTDLRLPSPAHTPTPPTFTMTFDWKESLRDTRSSTTTDSVIEIGGSKLSKEDV</sequence>
<evidence type="ECO:0000256" key="2">
    <source>
        <dbReference type="SAM" id="Phobius"/>
    </source>
</evidence>
<gene>
    <name evidence="3" type="ORF">STEHIDRAFT_116194</name>
</gene>
<organism evidence="3 4">
    <name type="scientific">Stereum hirsutum (strain FP-91666)</name>
    <name type="common">White-rot fungus</name>
    <dbReference type="NCBI Taxonomy" id="721885"/>
    <lineage>
        <taxon>Eukaryota</taxon>
        <taxon>Fungi</taxon>
        <taxon>Dikarya</taxon>
        <taxon>Basidiomycota</taxon>
        <taxon>Agaricomycotina</taxon>
        <taxon>Agaricomycetes</taxon>
        <taxon>Russulales</taxon>
        <taxon>Stereaceae</taxon>
        <taxon>Stereum</taxon>
    </lineage>
</organism>
<keyword evidence="4" id="KW-1185">Reference proteome</keyword>
<keyword evidence="2" id="KW-1133">Transmembrane helix</keyword>
<name>R7RX91_STEHR</name>
<evidence type="ECO:0000313" key="4">
    <source>
        <dbReference type="Proteomes" id="UP000053927"/>
    </source>
</evidence>
<feature type="transmembrane region" description="Helical" evidence="2">
    <location>
        <begin position="98"/>
        <end position="119"/>
    </location>
</feature>
<accession>R7RX91</accession>
<evidence type="ECO:0000313" key="3">
    <source>
        <dbReference type="EMBL" id="EIM80006.1"/>
    </source>
</evidence>
<feature type="region of interest" description="Disordered" evidence="1">
    <location>
        <begin position="244"/>
        <end position="321"/>
    </location>
</feature>
<dbReference type="EMBL" id="JH687400">
    <property type="protein sequence ID" value="EIM80006.1"/>
    <property type="molecule type" value="Genomic_DNA"/>
</dbReference>
<keyword evidence="2" id="KW-0812">Transmembrane</keyword>
<keyword evidence="2" id="KW-0472">Membrane</keyword>
<dbReference type="AlphaFoldDB" id="R7RX91"/>